<dbReference type="STRING" id="85558.T45_02216"/>
<dbReference type="PROSITE" id="PS50921">
    <property type="entry name" value="ANTAR"/>
    <property type="match status" value="1"/>
</dbReference>
<feature type="domain" description="STAS" evidence="2">
    <location>
        <begin position="18"/>
        <end position="109"/>
    </location>
</feature>
<gene>
    <name evidence="4" type="ORF">STRTUCAR8_06343</name>
</gene>
<dbReference type="InterPro" id="IPR002645">
    <property type="entry name" value="STAS_dom"/>
</dbReference>
<dbReference type="GO" id="GO:0003723">
    <property type="term" value="F:RNA binding"/>
    <property type="evidence" value="ECO:0007669"/>
    <property type="project" value="InterPro"/>
</dbReference>
<dbReference type="InterPro" id="IPR036513">
    <property type="entry name" value="STAS_dom_sf"/>
</dbReference>
<dbReference type="CDD" id="cd07043">
    <property type="entry name" value="STAS_anti-anti-sigma_factors"/>
    <property type="match status" value="1"/>
</dbReference>
<proteinExistence type="predicted"/>
<keyword evidence="5" id="KW-1185">Reference proteome</keyword>
<dbReference type="SMART" id="SM01012">
    <property type="entry name" value="ANTAR"/>
    <property type="match status" value="1"/>
</dbReference>
<dbReference type="PATRIC" id="fig|698760.3.peg.7862"/>
<feature type="region of interest" description="Disordered" evidence="1">
    <location>
        <begin position="223"/>
        <end position="251"/>
    </location>
</feature>
<dbReference type="InterPro" id="IPR036388">
    <property type="entry name" value="WH-like_DNA-bd_sf"/>
</dbReference>
<feature type="domain" description="ANTAR" evidence="3">
    <location>
        <begin position="159"/>
        <end position="220"/>
    </location>
</feature>
<dbReference type="Proteomes" id="UP000010931">
    <property type="component" value="Unassembled WGS sequence"/>
</dbReference>
<feature type="compositionally biased region" description="Basic and acidic residues" evidence="1">
    <location>
        <begin position="236"/>
        <end position="251"/>
    </location>
</feature>
<organism evidence="4 5">
    <name type="scientific">Streptomyces turgidiscabies (strain Car8)</name>
    <dbReference type="NCBI Taxonomy" id="698760"/>
    <lineage>
        <taxon>Bacteria</taxon>
        <taxon>Bacillati</taxon>
        <taxon>Actinomycetota</taxon>
        <taxon>Actinomycetes</taxon>
        <taxon>Kitasatosporales</taxon>
        <taxon>Streptomycetaceae</taxon>
        <taxon>Streptomyces</taxon>
    </lineage>
</organism>
<dbReference type="Gene3D" id="1.10.10.10">
    <property type="entry name" value="Winged helix-like DNA-binding domain superfamily/Winged helix DNA-binding domain"/>
    <property type="match status" value="1"/>
</dbReference>
<dbReference type="InterPro" id="IPR011006">
    <property type="entry name" value="CheY-like_superfamily"/>
</dbReference>
<comment type="caution">
    <text evidence="4">The sequence shown here is derived from an EMBL/GenBank/DDBJ whole genome shotgun (WGS) entry which is preliminary data.</text>
</comment>
<reference evidence="4 5" key="1">
    <citation type="journal article" date="2011" name="Plasmid">
        <title>Streptomyces turgidiscabies Car8 contains a modular pathogenicity island that shares virulence genes with other actinobacterial plant pathogens.</title>
        <authorList>
            <person name="Huguet-Tapia J.C."/>
            <person name="Badger J.H."/>
            <person name="Loria R."/>
            <person name="Pettis G.S."/>
        </authorList>
    </citation>
    <scope>NUCLEOTIDE SEQUENCE [LARGE SCALE GENOMIC DNA]</scope>
    <source>
        <strain evidence="4 5">Car8</strain>
    </source>
</reference>
<evidence type="ECO:0000259" key="2">
    <source>
        <dbReference type="PROSITE" id="PS50801"/>
    </source>
</evidence>
<dbReference type="AlphaFoldDB" id="L7EXW7"/>
<dbReference type="Gene3D" id="3.30.750.24">
    <property type="entry name" value="STAS domain"/>
    <property type="match status" value="1"/>
</dbReference>
<dbReference type="Pfam" id="PF03861">
    <property type="entry name" value="ANTAR"/>
    <property type="match status" value="1"/>
</dbReference>
<sequence>MSVAPVSPPSPSLGNGPLTIHTEMWGTTAVLAPSGDIVHGCTTVLDPVLGKLPGDTNGLVLDMTKVTFMDTAGFQFLERLEDFRADAGIPLWTVNWNGQPLRILELTGLPIPPAASDPAASDPAGSLSAWLPPDIRHLLALLRSEQGLAAVAAERAERVRRLQTEVQQLQQAIESRPVIDQARGILMAVESCTADEAWDALRDTSQHTNTKLRDVAEAIVTVSTGGPPPAEPVRTALRDAVRRQHARDDTR</sequence>
<evidence type="ECO:0000313" key="4">
    <source>
        <dbReference type="EMBL" id="ELP63230.1"/>
    </source>
</evidence>
<evidence type="ECO:0000256" key="1">
    <source>
        <dbReference type="SAM" id="MobiDB-lite"/>
    </source>
</evidence>
<dbReference type="EMBL" id="AEJB01000532">
    <property type="protein sequence ID" value="ELP63230.1"/>
    <property type="molecule type" value="Genomic_DNA"/>
</dbReference>
<dbReference type="SUPFAM" id="SSF52172">
    <property type="entry name" value="CheY-like"/>
    <property type="match status" value="1"/>
</dbReference>
<dbReference type="InterPro" id="IPR005561">
    <property type="entry name" value="ANTAR"/>
</dbReference>
<accession>L7EXW7</accession>
<protein>
    <submittedName>
        <fullName evidence="4">ANTAR domain protein</fullName>
    </submittedName>
</protein>
<dbReference type="SUPFAM" id="SSF52091">
    <property type="entry name" value="SpoIIaa-like"/>
    <property type="match status" value="1"/>
</dbReference>
<evidence type="ECO:0000313" key="5">
    <source>
        <dbReference type="Proteomes" id="UP000010931"/>
    </source>
</evidence>
<dbReference type="PROSITE" id="PS50801">
    <property type="entry name" value="STAS"/>
    <property type="match status" value="1"/>
</dbReference>
<evidence type="ECO:0000259" key="3">
    <source>
        <dbReference type="PROSITE" id="PS50921"/>
    </source>
</evidence>
<name>L7EXW7_STRT8</name>
<dbReference type="Pfam" id="PF01740">
    <property type="entry name" value="STAS"/>
    <property type="match status" value="1"/>
</dbReference>